<dbReference type="GO" id="GO:0008289">
    <property type="term" value="F:lipid binding"/>
    <property type="evidence" value="ECO:0007669"/>
    <property type="project" value="InterPro"/>
</dbReference>
<evidence type="ECO:0000313" key="2">
    <source>
        <dbReference type="EMBL" id="ACG45899.1"/>
    </source>
</evidence>
<dbReference type="Gene3D" id="1.10.110.10">
    <property type="entry name" value="Plant lipid-transfer and hydrophobic proteins"/>
    <property type="match status" value="1"/>
</dbReference>
<reference evidence="2" key="1">
    <citation type="journal article" date="2009" name="Plant Mol. Biol.">
        <title>Insights into corn genes derived from large-scale cDNA sequencing.</title>
        <authorList>
            <person name="Alexandrov N.N."/>
            <person name="Brover V.V."/>
            <person name="Freidin S."/>
            <person name="Troukhan M.E."/>
            <person name="Tatarinova T.V."/>
            <person name="Zhang H."/>
            <person name="Swaller T.J."/>
            <person name="Lu Y.P."/>
            <person name="Bouck J."/>
            <person name="Flavell R.B."/>
            <person name="Feldmann K.A."/>
        </authorList>
    </citation>
    <scope>NUCLEOTIDE SEQUENCE</scope>
</reference>
<proteinExistence type="evidence at transcript level"/>
<accession>B6U966</accession>
<dbReference type="GO" id="GO:0006869">
    <property type="term" value="P:lipid transport"/>
    <property type="evidence" value="ECO:0007669"/>
    <property type="project" value="InterPro"/>
</dbReference>
<evidence type="ECO:0000256" key="1">
    <source>
        <dbReference type="SAM" id="MobiDB-lite"/>
    </source>
</evidence>
<sequence length="71" mass="7523">MAPKRRRADQGSSVPAPPPPLRKAKLQPVVIFAHGAGAPSSKEEVAQELPGDCGLSLSYNITPDIDCDKIE</sequence>
<dbReference type="PROSITE" id="PS00597">
    <property type="entry name" value="PLANT_LTP"/>
    <property type="match status" value="1"/>
</dbReference>
<evidence type="ECO:0008006" key="3">
    <source>
        <dbReference type="Google" id="ProtNLM"/>
    </source>
</evidence>
<dbReference type="AlphaFoldDB" id="B6U966"/>
<feature type="region of interest" description="Disordered" evidence="1">
    <location>
        <begin position="1"/>
        <end position="25"/>
    </location>
</feature>
<dbReference type="EMBL" id="EU973781">
    <property type="protein sequence ID" value="ACG45899.1"/>
    <property type="molecule type" value="mRNA"/>
</dbReference>
<dbReference type="InterPro" id="IPR036312">
    <property type="entry name" value="Bifun_inhib/LTP/seed_sf"/>
</dbReference>
<name>B6U966_MAIZE</name>
<dbReference type="InterPro" id="IPR000528">
    <property type="entry name" value="Plant_nsLTP"/>
</dbReference>
<organism evidence="2">
    <name type="scientific">Zea mays</name>
    <name type="common">Maize</name>
    <dbReference type="NCBI Taxonomy" id="4577"/>
    <lineage>
        <taxon>Eukaryota</taxon>
        <taxon>Viridiplantae</taxon>
        <taxon>Streptophyta</taxon>
        <taxon>Embryophyta</taxon>
        <taxon>Tracheophyta</taxon>
        <taxon>Spermatophyta</taxon>
        <taxon>Magnoliopsida</taxon>
        <taxon>Liliopsida</taxon>
        <taxon>Poales</taxon>
        <taxon>Poaceae</taxon>
        <taxon>PACMAD clade</taxon>
        <taxon>Panicoideae</taxon>
        <taxon>Andropogonodae</taxon>
        <taxon>Andropogoneae</taxon>
        <taxon>Tripsacinae</taxon>
        <taxon>Zea</taxon>
    </lineage>
</organism>
<protein>
    <recommendedName>
        <fullName evidence="3">Alpha/beta-Hydrolases superfamily protein</fullName>
    </recommendedName>
</protein>